<gene>
    <name evidence="1" type="ORF">tloyanaT_19270</name>
</gene>
<dbReference type="Gene3D" id="3.40.190.10">
    <property type="entry name" value="Periplasmic binding protein-like II"/>
    <property type="match status" value="2"/>
</dbReference>
<proteinExistence type="predicted"/>
<dbReference type="EMBL" id="BSSV01000003">
    <property type="protein sequence ID" value="GLX85675.1"/>
    <property type="molecule type" value="Genomic_DNA"/>
</dbReference>
<sequence>MKRVIVVVIIWMIVHKALADDVVNYSWYGVHRESIKYDKYYTDLLKLALEKSESKFGHYELNKVDAGMSQNHMIELARNNRLVNLVWTMTSKDREEKLIPIRIPLLKGLGGCRVFLIRKGEQKLFNTLTNADELAHLYAGQGTTWPDTIILNHNNFQVSTAREHASLYQMLEKGRFDYFPRALHEAFNEIEQYPELAIEQRFALYYDSPFFFFVNKANPRLARRIQYGLELAIADGSFDEFFESNEITAGLIEKANLEAREVIFLDNPLLTVQTRRALNSSQLKAVCARKGEQ</sequence>
<evidence type="ECO:0008006" key="3">
    <source>
        <dbReference type="Google" id="ProtNLM"/>
    </source>
</evidence>
<protein>
    <recommendedName>
        <fullName evidence="3">Solute-binding protein family 3/N-terminal domain-containing protein</fullName>
    </recommendedName>
</protein>
<dbReference type="SUPFAM" id="SSF53850">
    <property type="entry name" value="Periplasmic binding protein-like II"/>
    <property type="match status" value="1"/>
</dbReference>
<accession>A0ABQ6HG08</accession>
<evidence type="ECO:0000313" key="2">
    <source>
        <dbReference type="Proteomes" id="UP001157134"/>
    </source>
</evidence>
<reference evidence="1 2" key="1">
    <citation type="submission" date="2023-03" db="EMBL/GenBank/DDBJ databases">
        <title>Thalassotalea loyana LMG 22536T draft genome sequence.</title>
        <authorList>
            <person name="Sawabe T."/>
        </authorList>
    </citation>
    <scope>NUCLEOTIDE SEQUENCE [LARGE SCALE GENOMIC DNA]</scope>
    <source>
        <strain evidence="1 2">LMG 22536</strain>
    </source>
</reference>
<organism evidence="1 2">
    <name type="scientific">Thalassotalea loyana</name>
    <dbReference type="NCBI Taxonomy" id="280483"/>
    <lineage>
        <taxon>Bacteria</taxon>
        <taxon>Pseudomonadati</taxon>
        <taxon>Pseudomonadota</taxon>
        <taxon>Gammaproteobacteria</taxon>
        <taxon>Alteromonadales</taxon>
        <taxon>Colwelliaceae</taxon>
        <taxon>Thalassotalea</taxon>
    </lineage>
</organism>
<comment type="caution">
    <text evidence="1">The sequence shown here is derived from an EMBL/GenBank/DDBJ whole genome shotgun (WGS) entry which is preliminary data.</text>
</comment>
<keyword evidence="2" id="KW-1185">Reference proteome</keyword>
<dbReference type="Proteomes" id="UP001157134">
    <property type="component" value="Unassembled WGS sequence"/>
</dbReference>
<evidence type="ECO:0000313" key="1">
    <source>
        <dbReference type="EMBL" id="GLX85675.1"/>
    </source>
</evidence>
<dbReference type="RefSeq" id="WP_284298002.1">
    <property type="nucleotide sequence ID" value="NZ_BSSV01000003.1"/>
</dbReference>
<name>A0ABQ6HG08_9GAMM</name>